<feature type="compositionally biased region" description="Low complexity" evidence="4">
    <location>
        <begin position="1588"/>
        <end position="1600"/>
    </location>
</feature>
<feature type="compositionally biased region" description="Acidic residues" evidence="4">
    <location>
        <begin position="1459"/>
        <end position="1470"/>
    </location>
</feature>
<dbReference type="SUPFAM" id="SSF52075">
    <property type="entry name" value="Outer arm dynein light chain 1"/>
    <property type="match status" value="1"/>
</dbReference>
<feature type="coiled-coil region" evidence="3">
    <location>
        <begin position="347"/>
        <end position="374"/>
    </location>
</feature>
<keyword evidence="3" id="KW-0175">Coiled coil</keyword>
<dbReference type="VEuPathDB" id="AmoebaDB:EHI5A_129860"/>
<feature type="region of interest" description="Disordered" evidence="4">
    <location>
        <begin position="1425"/>
        <end position="1471"/>
    </location>
</feature>
<dbReference type="PANTHER" id="PTHR15454">
    <property type="entry name" value="NISCHARIN RELATED"/>
    <property type="match status" value="1"/>
</dbReference>
<evidence type="ECO:0000256" key="3">
    <source>
        <dbReference type="SAM" id="Coils"/>
    </source>
</evidence>
<accession>A0A5K1US68</accession>
<feature type="region of interest" description="Disordered" evidence="4">
    <location>
        <begin position="1214"/>
        <end position="1405"/>
    </location>
</feature>
<feature type="region of interest" description="Disordered" evidence="4">
    <location>
        <begin position="1169"/>
        <end position="1193"/>
    </location>
</feature>
<feature type="compositionally biased region" description="Low complexity" evidence="4">
    <location>
        <begin position="1300"/>
        <end position="1311"/>
    </location>
</feature>
<feature type="compositionally biased region" description="Basic and acidic residues" evidence="4">
    <location>
        <begin position="1361"/>
        <end position="1374"/>
    </location>
</feature>
<dbReference type="PANTHER" id="PTHR15454:SF56">
    <property type="entry name" value="PROTEIN PHOSPHATASE 1 REGULATORY SUBUNIT 7-RELATED"/>
    <property type="match status" value="1"/>
</dbReference>
<feature type="compositionally biased region" description="Low complexity" evidence="4">
    <location>
        <begin position="1615"/>
        <end position="1636"/>
    </location>
</feature>
<dbReference type="PROSITE" id="PS51450">
    <property type="entry name" value="LRR"/>
    <property type="match status" value="1"/>
</dbReference>
<dbReference type="EMBL" id="BDEQ01000001">
    <property type="protein sequence ID" value="GAT97645.1"/>
    <property type="molecule type" value="Genomic_DNA"/>
</dbReference>
<feature type="compositionally biased region" description="Polar residues" evidence="4">
    <location>
        <begin position="1375"/>
        <end position="1384"/>
    </location>
</feature>
<dbReference type="GO" id="GO:0005737">
    <property type="term" value="C:cytoplasm"/>
    <property type="evidence" value="ECO:0007669"/>
    <property type="project" value="TreeGrafter"/>
</dbReference>
<feature type="compositionally biased region" description="Polar residues" evidence="4">
    <location>
        <begin position="1097"/>
        <end position="1107"/>
    </location>
</feature>
<evidence type="ECO:0000256" key="2">
    <source>
        <dbReference type="ARBA" id="ARBA00022737"/>
    </source>
</evidence>
<evidence type="ECO:0000313" key="6">
    <source>
        <dbReference type="Proteomes" id="UP000078387"/>
    </source>
</evidence>
<dbReference type="Proteomes" id="UP000078387">
    <property type="component" value="Unassembled WGS sequence"/>
</dbReference>
<feature type="compositionally biased region" description="Basic residues" evidence="4">
    <location>
        <begin position="1644"/>
        <end position="1656"/>
    </location>
</feature>
<dbReference type="Gene3D" id="3.80.10.10">
    <property type="entry name" value="Ribonuclease Inhibitor"/>
    <property type="match status" value="2"/>
</dbReference>
<feature type="compositionally biased region" description="Basic and acidic residues" evidence="4">
    <location>
        <begin position="848"/>
        <end position="858"/>
    </location>
</feature>
<comment type="caution">
    <text evidence="5">The sequence shown here is derived from an EMBL/GenBank/DDBJ whole genome shotgun (WGS) entry which is preliminary data.</text>
</comment>
<feature type="compositionally biased region" description="Basic and acidic residues" evidence="4">
    <location>
        <begin position="829"/>
        <end position="839"/>
    </location>
</feature>
<protein>
    <recommendedName>
        <fullName evidence="7">Leucine-rich repeat containing protein</fullName>
    </recommendedName>
</protein>
<feature type="compositionally biased region" description="Polar residues" evidence="4">
    <location>
        <begin position="1554"/>
        <end position="1566"/>
    </location>
</feature>
<sequence length="1656" mass="191092">MSDCVGIDNQQFVEIFEKELIKFKEQIEEGKKKGRIELNPATVQLFNGLTNPSYGTMDMLQNEFEQIKKILIKGNEEESESREIVRTEVPILPLFFLQYCAIEELQFEKLRYQLEINKYNIPEVLITLSLDKVKIDNLREFLVSGGSVVWKQLQYLTISNAGIRSIDDGLFIEDFFPELLLLDLSNNEIEVLENIGERPLEHLKLNNNKIASIRLTVVGSISKLELNDNKISNILPLSNFYGLERLWLANNQIKYFTDFEKVFSKMYNLKDVMLNGNSICADDSFKMNISTVMPIFQTGITADITLNGVKMSKDEQKKVLMRLSSRSYYMLDEILDDNEIQKEKEIGKKQQKEIEMEKRRLREMKANFKAEKEVRLKKELAICNFYRNFLFMSRKTGFEQMEERQRGENYLNYVKTLIEQSRVKQTLSPLEIESDESDEESDIEIQAIEENADGTIPVFRIDVSKWVEQTYFDKQIPSMVNVMENAKQRSFNFKLFFEEETNRMRKITVEIPLSRKEFTGYFKDVINHFDKHKANFQQNDRMKEERWKRVLKKKEEENNLLEEEKKKVNTFKGVRREMNDGHLAQRIDDAQVRVKNQFIKCEGNASRLLIQSEKNTQRAVLKELEKPKEKGNLTHHRSELFNKPENTSSIEQMIDKQIKEMKVNESKERVFSIGLCNDNGTEEAKKSILSLINQCKPFDIKSERQKIQNSRGTAHRPSALIGYSMLLKDQKDPVYATRAKVEQEEPNFFGEKKEKEDIDVTMVKMFGVEFPLKAMRKRRGTMRENRTIPRRTVASKFRIGRQAQSAFMKVTKPTRPRNELVEDVLARVSENKEGSESKTRIVVGRQRRPTEESIKPVFDDGTLPPVPPKPRSGLMNESAPSSEDNEDSPIKRRPVINMTQRGQRNSPLAIPPEQTLQNVPAVPSKPTRLLGTVPPEEVSDVPPPVPSKPPRLEQNEVPKESEEEKRHREEERKQKEEEKRQKEEEDKKQKEAEKRQKEEEKRLREEEKRLREEEKRQKEEEKRQKEEEEKRQKEEEKRLREEEKLKKKQEEDERKKMKEEMKKAQKEEERLKKEEKKQEKKSKKTEETNNNENNEELTPNTPAQTFPTPAAVSNPVDGEFSSKGIETPKEISLDLNQLDFVKQPVHQEEDEEDEIPAQPVTRKMGNLLGARQPKKEIHQQEEPEGDEEPVEPAFAHRGFQMGVRKPHVVQQIPVNISPYTPEPHQDDIPEATTTTEEGTEAPPPPVPAPRRGLMLGRRGGINETSSEESTQEELPPPVPEKTYVEQEEGTEVPPPVPAPRRGLTLGRRSTTNIPSEDYQQEQPTPPPPPPENLYNETQQSDIGEEDKLNEVPPVPAPRNGLAHDRQSFVEEQPKQYESSPQPSVTEPPVPAAVANPIDNASTGPIITPKEISLDLNQLDFVKQPVHQEEDEEDEIPAQPVTRKMGNLLGARQPKKEVYQQEEPEGDEEPVEPAFAHRGFQMGVRKPHVVQQIPVNISPYTPEPHQDDIPEATTTTEEGTEAPPPPVPAPRRGLMLGRRDTQQTTSSEEGFVDNQYPNAYEQTASQEEGTEAPPPVPAPRRGLMLGRRSSSISSEEQSFEQNYEQQYPNTEGAIHQDVSQQPQEEQSVEQNQQPQRQGRISIGRKGGRNSFSRRGRG</sequence>
<keyword evidence="1" id="KW-0433">Leucine-rich repeat</keyword>
<name>A0A5K1US68_ENTHI</name>
<keyword evidence="2" id="KW-0677">Repeat</keyword>
<dbReference type="VEuPathDB" id="AmoebaDB:KM1_202920"/>
<evidence type="ECO:0000256" key="4">
    <source>
        <dbReference type="SAM" id="MobiDB-lite"/>
    </source>
</evidence>
<feature type="region of interest" description="Disordered" evidence="4">
    <location>
        <begin position="829"/>
        <end position="1136"/>
    </location>
</feature>
<gene>
    <name evidence="5" type="ORF">CL6EHI_029600</name>
</gene>
<dbReference type="VEuPathDB" id="AmoebaDB:EHI8A_129390"/>
<feature type="coiled-coil region" evidence="3">
    <location>
        <begin position="544"/>
        <end position="571"/>
    </location>
</feature>
<reference evidence="5 6" key="1">
    <citation type="submission" date="2016-05" db="EMBL/GenBank/DDBJ databases">
        <title>First whole genome sequencing of Entamoeba histolytica HM1:IMSS-clone-6.</title>
        <authorList>
            <person name="Mukherjee Avik.K."/>
            <person name="Izumyama S."/>
            <person name="Nakada-Tsukui K."/>
            <person name="Nozaki T."/>
        </authorList>
    </citation>
    <scope>NUCLEOTIDE SEQUENCE [LARGE SCALE GENOMIC DNA]</scope>
    <source>
        <strain evidence="5 6">HM1:IMSS clone 6</strain>
    </source>
</reference>
<dbReference type="VEuPathDB" id="AmoebaDB:EHI7A_120260"/>
<evidence type="ECO:0000313" key="5">
    <source>
        <dbReference type="EMBL" id="GAT97645.1"/>
    </source>
</evidence>
<evidence type="ECO:0000256" key="1">
    <source>
        <dbReference type="ARBA" id="ARBA00022614"/>
    </source>
</evidence>
<dbReference type="VEuPathDB" id="AmoebaDB:EHI_029600"/>
<dbReference type="InterPro" id="IPR001611">
    <property type="entry name" value="Leu-rich_rpt"/>
</dbReference>
<dbReference type="OMA" id="IEPAFAH"/>
<evidence type="ECO:0008006" key="7">
    <source>
        <dbReference type="Google" id="ProtNLM"/>
    </source>
</evidence>
<organism evidence="5 6">
    <name type="scientific">Entamoeba histolytica</name>
    <dbReference type="NCBI Taxonomy" id="5759"/>
    <lineage>
        <taxon>Eukaryota</taxon>
        <taxon>Amoebozoa</taxon>
        <taxon>Evosea</taxon>
        <taxon>Archamoebae</taxon>
        <taxon>Mastigamoebida</taxon>
        <taxon>Entamoebidae</taxon>
        <taxon>Entamoeba</taxon>
    </lineage>
</organism>
<feature type="region of interest" description="Disordered" evidence="4">
    <location>
        <begin position="1496"/>
        <end position="1656"/>
    </location>
</feature>
<dbReference type="InterPro" id="IPR032675">
    <property type="entry name" value="LRR_dom_sf"/>
</dbReference>
<feature type="compositionally biased region" description="Polar residues" evidence="4">
    <location>
        <begin position="897"/>
        <end position="906"/>
    </location>
</feature>
<feature type="compositionally biased region" description="Basic and acidic residues" evidence="4">
    <location>
        <begin position="950"/>
        <end position="1078"/>
    </location>
</feature>
<proteinExistence type="predicted"/>